<organism evidence="7 8">
    <name type="scientific">Thalassolituus pacificus</name>
    <dbReference type="NCBI Taxonomy" id="2975440"/>
    <lineage>
        <taxon>Bacteria</taxon>
        <taxon>Pseudomonadati</taxon>
        <taxon>Pseudomonadota</taxon>
        <taxon>Gammaproteobacteria</taxon>
        <taxon>Oceanospirillales</taxon>
        <taxon>Oceanospirillaceae</taxon>
        <taxon>Thalassolituus</taxon>
    </lineage>
</organism>
<keyword evidence="3 4" id="KW-0012">Acyltransferase</keyword>
<comment type="catalytic activity">
    <reaction evidence="4">
        <text>N-terminal L-aspartyl-[protein] + L-leucyl-tRNA(Leu) = N-terminal L-leucyl-L-aspartyl-[protein] + tRNA(Leu) + H(+)</text>
        <dbReference type="Rhea" id="RHEA:50420"/>
        <dbReference type="Rhea" id="RHEA-COMP:9613"/>
        <dbReference type="Rhea" id="RHEA-COMP:9622"/>
        <dbReference type="Rhea" id="RHEA-COMP:12669"/>
        <dbReference type="Rhea" id="RHEA-COMP:12674"/>
        <dbReference type="ChEBI" id="CHEBI:15378"/>
        <dbReference type="ChEBI" id="CHEBI:64720"/>
        <dbReference type="ChEBI" id="CHEBI:78442"/>
        <dbReference type="ChEBI" id="CHEBI:78494"/>
        <dbReference type="ChEBI" id="CHEBI:133042"/>
        <dbReference type="EC" id="2.3.2.29"/>
    </reaction>
</comment>
<dbReference type="InterPro" id="IPR030700">
    <property type="entry name" value="N-end_Aminoacyl_Trfase"/>
</dbReference>
<dbReference type="GO" id="GO:0071596">
    <property type="term" value="P:ubiquitin-dependent protein catabolic process via the N-end rule pathway"/>
    <property type="evidence" value="ECO:0007669"/>
    <property type="project" value="InterPro"/>
</dbReference>
<comment type="catalytic activity">
    <reaction evidence="4">
        <text>N-terminal L-glutamyl-[protein] + L-leucyl-tRNA(Leu) = N-terminal L-leucyl-L-glutamyl-[protein] + tRNA(Leu) + H(+)</text>
        <dbReference type="Rhea" id="RHEA:50412"/>
        <dbReference type="Rhea" id="RHEA-COMP:9613"/>
        <dbReference type="Rhea" id="RHEA-COMP:9622"/>
        <dbReference type="Rhea" id="RHEA-COMP:12664"/>
        <dbReference type="Rhea" id="RHEA-COMP:12668"/>
        <dbReference type="ChEBI" id="CHEBI:15378"/>
        <dbReference type="ChEBI" id="CHEBI:64721"/>
        <dbReference type="ChEBI" id="CHEBI:78442"/>
        <dbReference type="ChEBI" id="CHEBI:78494"/>
        <dbReference type="ChEBI" id="CHEBI:133041"/>
        <dbReference type="EC" id="2.3.2.29"/>
    </reaction>
</comment>
<evidence type="ECO:0000256" key="4">
    <source>
        <dbReference type="HAMAP-Rule" id="MF_00689"/>
    </source>
</evidence>
<dbReference type="PIRSF" id="PIRSF037208">
    <property type="entry name" value="ATE_pro_prd"/>
    <property type="match status" value="1"/>
</dbReference>
<dbReference type="GO" id="GO:0004057">
    <property type="term" value="F:arginyl-tRNA--protein transferase activity"/>
    <property type="evidence" value="ECO:0007669"/>
    <property type="project" value="InterPro"/>
</dbReference>
<comment type="caution">
    <text evidence="7">The sequence shown here is derived from an EMBL/GenBank/DDBJ whole genome shotgun (WGS) entry which is preliminary data.</text>
</comment>
<reference evidence="7" key="1">
    <citation type="journal article" date="2022" name="Front. Microbiol.">
        <title>Genome-based taxonomic rearrangement of Oceanobacter-related bacteria including the description of Thalassolituus hydrocarbonoclasticus sp. nov. and Thalassolituus pacificus sp. nov. and emended description of the genus Thalassolituus.</title>
        <authorList>
            <person name="Dong C."/>
            <person name="Wei L."/>
            <person name="Wang J."/>
            <person name="Lai Q."/>
            <person name="Huang Z."/>
            <person name="Shao Z."/>
        </authorList>
    </citation>
    <scope>NUCLEOTIDE SEQUENCE</scope>
    <source>
        <strain evidence="7">59MF3M-4</strain>
    </source>
</reference>
<accession>A0A9X2WGA0</accession>
<dbReference type="EC" id="2.3.2.29" evidence="4"/>
<evidence type="ECO:0000256" key="1">
    <source>
        <dbReference type="ARBA" id="ARBA00022490"/>
    </source>
</evidence>
<keyword evidence="2 4" id="KW-0808">Transferase</keyword>
<dbReference type="InterPro" id="IPR007472">
    <property type="entry name" value="N-end_Aminoacyl_Trfase_C"/>
</dbReference>
<dbReference type="PANTHER" id="PTHR21367:SF1">
    <property type="entry name" value="ARGINYL-TRNA--PROTEIN TRANSFERASE 1"/>
    <property type="match status" value="1"/>
</dbReference>
<dbReference type="InterPro" id="IPR016181">
    <property type="entry name" value="Acyl_CoA_acyltransferase"/>
</dbReference>
<evidence type="ECO:0000256" key="2">
    <source>
        <dbReference type="ARBA" id="ARBA00022679"/>
    </source>
</evidence>
<sequence length="234" mass="27448">MKKIMLFQPPETHTCSYLEEQQSRSLYVDPHAELDNETLTLLSQNGFRRSGRLLYRPDCPSCSACIPVRLRVADFTPSRSQRRIINKNTDIELQIQAPSDSDELYRLFEQYINTQHADGDMYPPSRRQYRDFLVSDFGTTRLMTARLQGELVACMVFDQLQDGLSAVYCFYSDQWPQRSLGTFMILRLSQLCLANKRPFNYLGYLVSGCRKMNYKRQFMPLEAYQNGQWLLWND</sequence>
<protein>
    <recommendedName>
        <fullName evidence="4">Aspartate/glutamate leucyltransferase</fullName>
        <ecNumber evidence="4">2.3.2.29</ecNumber>
    </recommendedName>
</protein>
<keyword evidence="8" id="KW-1185">Reference proteome</keyword>
<dbReference type="HAMAP" id="MF_00689">
    <property type="entry name" value="Bpt"/>
    <property type="match status" value="1"/>
</dbReference>
<dbReference type="Pfam" id="PF04376">
    <property type="entry name" value="ATE_N"/>
    <property type="match status" value="1"/>
</dbReference>
<evidence type="ECO:0000256" key="3">
    <source>
        <dbReference type="ARBA" id="ARBA00023315"/>
    </source>
</evidence>
<keyword evidence="1 4" id="KW-0963">Cytoplasm</keyword>
<dbReference type="PANTHER" id="PTHR21367">
    <property type="entry name" value="ARGININE-TRNA-PROTEIN TRANSFERASE 1"/>
    <property type="match status" value="1"/>
</dbReference>
<evidence type="ECO:0000313" key="7">
    <source>
        <dbReference type="EMBL" id="MCT7359699.1"/>
    </source>
</evidence>
<dbReference type="InterPro" id="IPR017138">
    <property type="entry name" value="Asp_Glu_LeuTrfase"/>
</dbReference>
<comment type="similarity">
    <text evidence="4">Belongs to the R-transferase family. Bpt subfamily.</text>
</comment>
<dbReference type="GO" id="GO:0008914">
    <property type="term" value="F:leucyl-tRNA--protein transferase activity"/>
    <property type="evidence" value="ECO:0007669"/>
    <property type="project" value="UniProtKB-UniRule"/>
</dbReference>
<proteinExistence type="inferred from homology"/>
<dbReference type="EMBL" id="JAOANI010000019">
    <property type="protein sequence ID" value="MCT7359699.1"/>
    <property type="molecule type" value="Genomic_DNA"/>
</dbReference>
<reference evidence="7" key="2">
    <citation type="submission" date="2022-08" db="EMBL/GenBank/DDBJ databases">
        <authorList>
            <person name="Dong C."/>
        </authorList>
    </citation>
    <scope>NUCLEOTIDE SEQUENCE</scope>
    <source>
        <strain evidence="7">59MF3M-4</strain>
    </source>
</reference>
<feature type="domain" description="N-end rule aminoacyl transferase C-terminal" evidence="6">
    <location>
        <begin position="104"/>
        <end position="224"/>
    </location>
</feature>
<dbReference type="Gene3D" id="3.40.630.30">
    <property type="match status" value="1"/>
</dbReference>
<dbReference type="NCBIfam" id="NF002341">
    <property type="entry name" value="PRK01305.1-1"/>
    <property type="match status" value="1"/>
</dbReference>
<dbReference type="SUPFAM" id="SSF55729">
    <property type="entry name" value="Acyl-CoA N-acyltransferases (Nat)"/>
    <property type="match status" value="1"/>
</dbReference>
<dbReference type="AlphaFoldDB" id="A0A9X2WGA0"/>
<evidence type="ECO:0000313" key="8">
    <source>
        <dbReference type="Proteomes" id="UP001147830"/>
    </source>
</evidence>
<dbReference type="RefSeq" id="WP_260976560.1">
    <property type="nucleotide sequence ID" value="NZ_JAOANI010000019.1"/>
</dbReference>
<comment type="function">
    <text evidence="4">Functions in the N-end rule pathway of protein degradation where it conjugates Leu from its aminoacyl-tRNA to the N-termini of proteins containing an N-terminal aspartate or glutamate.</text>
</comment>
<name>A0A9X2WGA0_9GAMM</name>
<dbReference type="InterPro" id="IPR007471">
    <property type="entry name" value="N-end_Aminoacyl_Trfase_N"/>
</dbReference>
<evidence type="ECO:0000259" key="6">
    <source>
        <dbReference type="Pfam" id="PF04377"/>
    </source>
</evidence>
<dbReference type="GO" id="GO:0005737">
    <property type="term" value="C:cytoplasm"/>
    <property type="evidence" value="ECO:0007669"/>
    <property type="project" value="UniProtKB-SubCell"/>
</dbReference>
<evidence type="ECO:0000259" key="5">
    <source>
        <dbReference type="Pfam" id="PF04376"/>
    </source>
</evidence>
<dbReference type="Pfam" id="PF04377">
    <property type="entry name" value="ATE_C"/>
    <property type="match status" value="1"/>
</dbReference>
<feature type="domain" description="N-end aminoacyl transferase N-terminal" evidence="5">
    <location>
        <begin position="13"/>
        <end position="83"/>
    </location>
</feature>
<dbReference type="NCBIfam" id="NF002342">
    <property type="entry name" value="PRK01305.1-3"/>
    <property type="match status" value="1"/>
</dbReference>
<comment type="subcellular location">
    <subcellularLocation>
        <location evidence="4">Cytoplasm</location>
    </subcellularLocation>
</comment>
<dbReference type="Proteomes" id="UP001147830">
    <property type="component" value="Unassembled WGS sequence"/>
</dbReference>
<dbReference type="NCBIfam" id="NF002346">
    <property type="entry name" value="PRK01305.2-3"/>
    <property type="match status" value="1"/>
</dbReference>
<gene>
    <name evidence="4" type="primary">bpt</name>
    <name evidence="7" type="ORF">NYR02_11805</name>
</gene>